<dbReference type="InterPro" id="IPR046373">
    <property type="entry name" value="Acyl-CoA_Oxase/DH_mid-dom_sf"/>
</dbReference>
<gene>
    <name evidence="3" type="ORF">AB0C36_29950</name>
</gene>
<comment type="caution">
    <text evidence="3">The sequence shown here is derived from an EMBL/GenBank/DDBJ whole genome shotgun (WGS) entry which is preliminary data.</text>
</comment>
<dbReference type="PANTHER" id="PTHR48083">
    <property type="entry name" value="MEDIUM-CHAIN SPECIFIC ACYL-COA DEHYDROGENASE, MITOCHONDRIAL-RELATED"/>
    <property type="match status" value="1"/>
</dbReference>
<reference evidence="3 4" key="1">
    <citation type="submission" date="2024-06" db="EMBL/GenBank/DDBJ databases">
        <title>The Natural Products Discovery Center: Release of the First 8490 Sequenced Strains for Exploring Actinobacteria Biosynthetic Diversity.</title>
        <authorList>
            <person name="Kalkreuter E."/>
            <person name="Kautsar S.A."/>
            <person name="Yang D."/>
            <person name="Bader C.D."/>
            <person name="Teijaro C.N."/>
            <person name="Fluegel L."/>
            <person name="Davis C.M."/>
            <person name="Simpson J.R."/>
            <person name="Lauterbach L."/>
            <person name="Steele A.D."/>
            <person name="Gui C."/>
            <person name="Meng S."/>
            <person name="Li G."/>
            <person name="Viehrig K."/>
            <person name="Ye F."/>
            <person name="Su P."/>
            <person name="Kiefer A.F."/>
            <person name="Nichols A."/>
            <person name="Cepeda A.J."/>
            <person name="Yan W."/>
            <person name="Fan B."/>
            <person name="Jiang Y."/>
            <person name="Adhikari A."/>
            <person name="Zheng C.-J."/>
            <person name="Schuster L."/>
            <person name="Cowan T.M."/>
            <person name="Smanski M.J."/>
            <person name="Chevrette M.G."/>
            <person name="De Carvalho L.P.S."/>
            <person name="Shen B."/>
        </authorList>
    </citation>
    <scope>NUCLEOTIDE SEQUENCE [LARGE SCALE GENOMIC DNA]</scope>
    <source>
        <strain evidence="3 4">NPDC048946</strain>
    </source>
</reference>
<keyword evidence="4" id="KW-1185">Reference proteome</keyword>
<dbReference type="InterPro" id="IPR037069">
    <property type="entry name" value="AcylCoA_DH/ox_N_sf"/>
</dbReference>
<evidence type="ECO:0000313" key="4">
    <source>
        <dbReference type="Proteomes" id="UP001551482"/>
    </source>
</evidence>
<dbReference type="Gene3D" id="1.10.540.10">
    <property type="entry name" value="Acyl-CoA dehydrogenase/oxidase, N-terminal domain"/>
    <property type="match status" value="1"/>
</dbReference>
<evidence type="ECO:0000256" key="1">
    <source>
        <dbReference type="ARBA" id="ARBA00023002"/>
    </source>
</evidence>
<accession>A0ABV3DPP6</accession>
<dbReference type="Proteomes" id="UP001551482">
    <property type="component" value="Unassembled WGS sequence"/>
</dbReference>
<dbReference type="Gene3D" id="1.20.140.10">
    <property type="entry name" value="Butyryl-CoA Dehydrogenase, subunit A, domain 3"/>
    <property type="match status" value="1"/>
</dbReference>
<dbReference type="Gene3D" id="2.40.110.10">
    <property type="entry name" value="Butyryl-CoA Dehydrogenase, subunit A, domain 2"/>
    <property type="match status" value="1"/>
</dbReference>
<name>A0ABV3DPP6_9ACTN</name>
<dbReference type="Pfam" id="PF08028">
    <property type="entry name" value="Acyl-CoA_dh_2"/>
    <property type="match status" value="1"/>
</dbReference>
<protein>
    <submittedName>
        <fullName evidence="3">Acyl-CoA dehydrogenase family protein</fullName>
    </submittedName>
</protein>
<dbReference type="PANTHER" id="PTHR48083:SF19">
    <property type="entry name" value="FLAVIN-DEPENDENT MONOOXYGENASE, OXYGENASE SUBUNIT HSAA"/>
    <property type="match status" value="1"/>
</dbReference>
<dbReference type="InterPro" id="IPR009100">
    <property type="entry name" value="AcylCoA_DH/oxidase_NM_dom_sf"/>
</dbReference>
<dbReference type="InterPro" id="IPR013107">
    <property type="entry name" value="Acyl-CoA_DH_C"/>
</dbReference>
<proteinExistence type="predicted"/>
<dbReference type="InterPro" id="IPR036250">
    <property type="entry name" value="AcylCo_DH-like_C"/>
</dbReference>
<dbReference type="RefSeq" id="WP_358360034.1">
    <property type="nucleotide sequence ID" value="NZ_JBEZFP010000098.1"/>
</dbReference>
<dbReference type="EMBL" id="JBEZFP010000098">
    <property type="protein sequence ID" value="MEU8137725.1"/>
    <property type="molecule type" value="Genomic_DNA"/>
</dbReference>
<dbReference type="InterPro" id="IPR050741">
    <property type="entry name" value="Acyl-CoA_dehydrogenase"/>
</dbReference>
<organism evidence="3 4">
    <name type="scientific">Streptodolium elevatio</name>
    <dbReference type="NCBI Taxonomy" id="3157996"/>
    <lineage>
        <taxon>Bacteria</taxon>
        <taxon>Bacillati</taxon>
        <taxon>Actinomycetota</taxon>
        <taxon>Actinomycetes</taxon>
        <taxon>Kitasatosporales</taxon>
        <taxon>Streptomycetaceae</taxon>
        <taxon>Streptodolium</taxon>
    </lineage>
</organism>
<keyword evidence="1" id="KW-0560">Oxidoreductase</keyword>
<dbReference type="SUPFAM" id="SSF47203">
    <property type="entry name" value="Acyl-CoA dehydrogenase C-terminal domain-like"/>
    <property type="match status" value="1"/>
</dbReference>
<feature type="domain" description="Acyl-CoA dehydrogenase C-terminal" evidence="2">
    <location>
        <begin position="245"/>
        <end position="372"/>
    </location>
</feature>
<sequence>MPPDTVPGPLPRACVDPASTAPLLDAARVVAAIAARHAAASDVRRRLHPEVVEALVEAGFAAHFAPTRWAGRAGSFGELTAAVAVVGEGCASAAWTASLWAYTARFAAYLPAEGQAEIWEKGPDTCVVSALAPTGDVRAVPGGWQLSGRWPYTSGVDFSDWALVRGPGVPGGDPGRFFALPRDAYDIQDTWHNVGMRATGSNTLVVEDVFVPEQRSFLVADMVGGQGSDSPARCHNVPLLAVNGLTFAAPVLGSARGALVSSARWLADKQDVHGRPVGRSPAVQTAVARAAGEIDIAEMLLGRIAAGADDDAVVTGAQVARNGRDAALAVELMTSAVDRLFRSGGTRAQSDSHPLQRAWRDVHAAGSHVALQFDSGAEAFVNHLLASV</sequence>
<dbReference type="PIRSF" id="PIRSF016578">
    <property type="entry name" value="HsaA"/>
    <property type="match status" value="1"/>
</dbReference>
<evidence type="ECO:0000259" key="2">
    <source>
        <dbReference type="Pfam" id="PF08028"/>
    </source>
</evidence>
<evidence type="ECO:0000313" key="3">
    <source>
        <dbReference type="EMBL" id="MEU8137725.1"/>
    </source>
</evidence>
<dbReference type="SUPFAM" id="SSF56645">
    <property type="entry name" value="Acyl-CoA dehydrogenase NM domain-like"/>
    <property type="match status" value="1"/>
</dbReference>